<dbReference type="PANTHER" id="PTHR31331">
    <property type="entry name" value="LCCL DOMAIN PROTEIN (AFU_ORTHOLOGUE AFUA_5G08630)"/>
    <property type="match status" value="1"/>
</dbReference>
<keyword evidence="1" id="KW-1133">Transmembrane helix</keyword>
<protein>
    <recommendedName>
        <fullName evidence="2">LCCL domain-containing protein</fullName>
    </recommendedName>
</protein>
<reference evidence="4" key="1">
    <citation type="journal article" date="2014" name="Proc. Natl. Acad. Sci. U.S.A.">
        <title>Extensive sampling of basidiomycete genomes demonstrates inadequacy of the white-rot/brown-rot paradigm for wood decay fungi.</title>
        <authorList>
            <person name="Riley R."/>
            <person name="Salamov A.A."/>
            <person name="Brown D.W."/>
            <person name="Nagy L.G."/>
            <person name="Floudas D."/>
            <person name="Held B.W."/>
            <person name="Levasseur A."/>
            <person name="Lombard V."/>
            <person name="Morin E."/>
            <person name="Otillar R."/>
            <person name="Lindquist E.A."/>
            <person name="Sun H."/>
            <person name="LaButti K.M."/>
            <person name="Schmutz J."/>
            <person name="Jabbour D."/>
            <person name="Luo H."/>
            <person name="Baker S.E."/>
            <person name="Pisabarro A.G."/>
            <person name="Walton J.D."/>
            <person name="Blanchette R.A."/>
            <person name="Henrissat B."/>
            <person name="Martin F."/>
            <person name="Cullen D."/>
            <person name="Hibbett D.S."/>
            <person name="Grigoriev I.V."/>
        </authorList>
    </citation>
    <scope>NUCLEOTIDE SEQUENCE [LARGE SCALE GENOMIC DNA]</scope>
    <source>
        <strain evidence="4">PC15</strain>
    </source>
</reference>
<name>A0A067NV95_PLEO1</name>
<dbReference type="VEuPathDB" id="FungiDB:PLEOSDRAFT_1054079"/>
<evidence type="ECO:0000313" key="3">
    <source>
        <dbReference type="EMBL" id="KDQ30920.1"/>
    </source>
</evidence>
<dbReference type="EMBL" id="KL198006">
    <property type="protein sequence ID" value="KDQ30920.1"/>
    <property type="molecule type" value="Genomic_DNA"/>
</dbReference>
<feature type="transmembrane region" description="Helical" evidence="1">
    <location>
        <begin position="567"/>
        <end position="586"/>
    </location>
</feature>
<dbReference type="PANTHER" id="PTHR31331:SF1">
    <property type="entry name" value="CYSTEINE RICH SECRETORY PROTEIN LCCL DOMAIN CONTAINING 2"/>
    <property type="match status" value="1"/>
</dbReference>
<dbReference type="Pfam" id="PF03815">
    <property type="entry name" value="LCCL"/>
    <property type="match status" value="1"/>
</dbReference>
<dbReference type="PROSITE" id="PS50820">
    <property type="entry name" value="LCCL"/>
    <property type="match status" value="1"/>
</dbReference>
<evidence type="ECO:0000256" key="1">
    <source>
        <dbReference type="SAM" id="Phobius"/>
    </source>
</evidence>
<feature type="transmembrane region" description="Helical" evidence="1">
    <location>
        <begin position="511"/>
        <end position="528"/>
    </location>
</feature>
<sequence length="723" mass="79957">MAVPAEFTTLDISGTFYMNKSLSDSTDAILTAQGVGWLKRRAISMGSLHLTVKHYKDSEGVEHIDIDQVVAGLAGTREERVLNYEERTHNDHVFGHVIGKSRRIPVADIEEEFLKKGWTEETVTNGAIESYVESDTPKSGTSWIAKQIWGTEVIDGVTRYTRHVYFTGPDGKVIEARLVYDYAPSPFLDIDVVVKGHHIKLPIESSWTRITRPLRNSWLFALLVAAYIIGFALLTRQQWFLTPASSFIGCTATYWTANDGCGLNGDLCGPFDDGSTFDFRCPAQCADVILQNPRTIGNQQMTLVPLIVGGGDDNGTYRGDSFICSAATQAGLISHNKGGCASLQLLSNFTDFLPFSANGLNSVGFPTVFPIGFRFIGGANHNSQCEDIRDPVLAFNVIITCLLFLLLRPKPIILYWCLVCIGFWHVVLFSQPHGPPPALDTAFSTFLPTLFVAYAFWRLAFRFVLPVFLQKAPIEAMVWYLGPFWVTVLTNVTMGKIPINRLYAADLQRNGAITALVIIIVIVLVLALNQVRVVRKTGWLPYYLGWYIIGGLILLVLSQLPGLELRLHHYIIGIILMPVSAFPTRLSAMYQGFLLGLFLNGVAAFGFDSILQTAEDLRQDAPLGSDLPTFLTNMTSFNASIPFINQTISWDVLPEGWDSFSLLVDDVERYAGTALNYSLAALEPSLPHFFRLALRSGDSTGDFTMPATLWPNGTWVDPLPGPS</sequence>
<feature type="transmembrane region" description="Helical" evidence="1">
    <location>
        <begin position="218"/>
        <end position="235"/>
    </location>
</feature>
<dbReference type="InParanoid" id="A0A067NV95"/>
<evidence type="ECO:0000259" key="2">
    <source>
        <dbReference type="PROSITE" id="PS50820"/>
    </source>
</evidence>
<dbReference type="Gene3D" id="2.170.130.20">
    <property type="entry name" value="LCCL-like domain"/>
    <property type="match status" value="1"/>
</dbReference>
<dbReference type="STRING" id="1137138.A0A067NV95"/>
<accession>A0A067NV95</accession>
<keyword evidence="1" id="KW-0812">Transmembrane</keyword>
<gene>
    <name evidence="3" type="ORF">PLEOSDRAFT_1054079</name>
</gene>
<dbReference type="InterPro" id="IPR036609">
    <property type="entry name" value="LCCL_sf"/>
</dbReference>
<feature type="transmembrane region" description="Helical" evidence="1">
    <location>
        <begin position="540"/>
        <end position="560"/>
    </location>
</feature>
<keyword evidence="1" id="KW-0472">Membrane</keyword>
<dbReference type="Proteomes" id="UP000027073">
    <property type="component" value="Unassembled WGS sequence"/>
</dbReference>
<dbReference type="SUPFAM" id="SSF69848">
    <property type="entry name" value="LCCL domain"/>
    <property type="match status" value="1"/>
</dbReference>
<feature type="transmembrane region" description="Helical" evidence="1">
    <location>
        <begin position="477"/>
        <end position="499"/>
    </location>
</feature>
<evidence type="ECO:0000313" key="4">
    <source>
        <dbReference type="Proteomes" id="UP000027073"/>
    </source>
</evidence>
<dbReference type="InterPro" id="IPR004043">
    <property type="entry name" value="LCCL"/>
</dbReference>
<dbReference type="OrthoDB" id="441660at2759"/>
<proteinExistence type="predicted"/>
<dbReference type="AlphaFoldDB" id="A0A067NV95"/>
<feature type="transmembrane region" description="Helical" evidence="1">
    <location>
        <begin position="413"/>
        <end position="430"/>
    </location>
</feature>
<organism evidence="3 4">
    <name type="scientific">Pleurotus ostreatus (strain PC15)</name>
    <name type="common">Oyster mushroom</name>
    <dbReference type="NCBI Taxonomy" id="1137138"/>
    <lineage>
        <taxon>Eukaryota</taxon>
        <taxon>Fungi</taxon>
        <taxon>Dikarya</taxon>
        <taxon>Basidiomycota</taxon>
        <taxon>Agaricomycotina</taxon>
        <taxon>Agaricomycetes</taxon>
        <taxon>Agaricomycetidae</taxon>
        <taxon>Agaricales</taxon>
        <taxon>Pleurotineae</taxon>
        <taxon>Pleurotaceae</taxon>
        <taxon>Pleurotus</taxon>
    </lineage>
</organism>
<dbReference type="HOGENOM" id="CLU_011125_2_0_1"/>
<feature type="domain" description="LCCL" evidence="2">
    <location>
        <begin position="266"/>
        <end position="363"/>
    </location>
</feature>
<dbReference type="InterPro" id="IPR051957">
    <property type="entry name" value="CRISP-LCCL_domain"/>
</dbReference>
<feature type="transmembrane region" description="Helical" evidence="1">
    <location>
        <begin position="437"/>
        <end position="457"/>
    </location>
</feature>